<accession>A0A7W1WSW2</accession>
<keyword evidence="2" id="KW-1185">Reference proteome</keyword>
<proteinExistence type="predicted"/>
<sequence>MFAVLADVRNEAGIEPIDYPRGLPSDVSSLIREEYQTFKDECCEGEVHSASWFTLKELLEFEWDKEVIHKGVVCEDTYRDLRESGCLIPSYFYRWVEGVHNDVLLSMDQMNDILDGKTERNPEVEYSVEMTWMESHASKCSNFIYAMKKLTELSDSGDLSDVRIVFWFDN</sequence>
<dbReference type="EMBL" id="JACEIQ010000015">
    <property type="protein sequence ID" value="MBA4495444.1"/>
    <property type="molecule type" value="Genomic_DNA"/>
</dbReference>
<name>A0A7W1WSW2_9BACL</name>
<protein>
    <submittedName>
        <fullName evidence="1">Uncharacterized protein</fullName>
    </submittedName>
</protein>
<dbReference type="RefSeq" id="WP_181752896.1">
    <property type="nucleotide sequence ID" value="NZ_JACEIQ010000015.1"/>
</dbReference>
<reference evidence="1 2" key="1">
    <citation type="submission" date="2020-07" db="EMBL/GenBank/DDBJ databases">
        <authorList>
            <person name="Feng H."/>
        </authorList>
    </citation>
    <scope>NUCLEOTIDE SEQUENCE [LARGE SCALE GENOMIC DNA]</scope>
    <source>
        <strain evidence="2">s-10</strain>
    </source>
</reference>
<comment type="caution">
    <text evidence="1">The sequence shown here is derived from an EMBL/GenBank/DDBJ whole genome shotgun (WGS) entry which is preliminary data.</text>
</comment>
<evidence type="ECO:0000313" key="2">
    <source>
        <dbReference type="Proteomes" id="UP000535491"/>
    </source>
</evidence>
<dbReference type="AlphaFoldDB" id="A0A7W1WSW2"/>
<dbReference type="Proteomes" id="UP000535491">
    <property type="component" value="Unassembled WGS sequence"/>
</dbReference>
<gene>
    <name evidence="1" type="ORF">H1191_14150</name>
</gene>
<organism evidence="1 2">
    <name type="scientific">Paenactinomyces guangxiensis</name>
    <dbReference type="NCBI Taxonomy" id="1490290"/>
    <lineage>
        <taxon>Bacteria</taxon>
        <taxon>Bacillati</taxon>
        <taxon>Bacillota</taxon>
        <taxon>Bacilli</taxon>
        <taxon>Bacillales</taxon>
        <taxon>Thermoactinomycetaceae</taxon>
        <taxon>Paenactinomyces</taxon>
    </lineage>
</organism>
<evidence type="ECO:0000313" key="1">
    <source>
        <dbReference type="EMBL" id="MBA4495444.1"/>
    </source>
</evidence>